<dbReference type="GO" id="GO:0042956">
    <property type="term" value="P:maltodextrin transmembrane transport"/>
    <property type="evidence" value="ECO:0007669"/>
    <property type="project" value="TreeGrafter"/>
</dbReference>
<dbReference type="InterPro" id="IPR006059">
    <property type="entry name" value="SBP"/>
</dbReference>
<comment type="similarity">
    <text evidence="1">Belongs to the bacterial solute-binding protein 1 family.</text>
</comment>
<dbReference type="GO" id="GO:0015768">
    <property type="term" value="P:maltose transport"/>
    <property type="evidence" value="ECO:0007669"/>
    <property type="project" value="TreeGrafter"/>
</dbReference>
<dbReference type="EMBL" id="MN577573">
    <property type="protein sequence ID" value="QGT50939.1"/>
    <property type="molecule type" value="Genomic_DNA"/>
</dbReference>
<gene>
    <name evidence="4" type="ORF">Firmicute1046_0150</name>
</gene>
<evidence type="ECO:0000256" key="1">
    <source>
        <dbReference type="ARBA" id="ARBA00008520"/>
    </source>
</evidence>
<dbReference type="PROSITE" id="PS51257">
    <property type="entry name" value="PROKAR_LIPOPROTEIN"/>
    <property type="match status" value="1"/>
</dbReference>
<evidence type="ECO:0000256" key="3">
    <source>
        <dbReference type="ARBA" id="ARBA00022729"/>
    </source>
</evidence>
<protein>
    <submittedName>
        <fullName evidence="4">Sugar ABC transporter substrate-binding protein</fullName>
    </submittedName>
</protein>
<organism evidence="4">
    <name type="scientific">uncultured Bacillota bacterium</name>
    <dbReference type="NCBI Taxonomy" id="344338"/>
    <lineage>
        <taxon>Bacteria</taxon>
        <taxon>Bacillati</taxon>
        <taxon>Bacillota</taxon>
        <taxon>environmental samples</taxon>
    </lineage>
</organism>
<evidence type="ECO:0000313" key="4">
    <source>
        <dbReference type="EMBL" id="QGT50939.1"/>
    </source>
</evidence>
<dbReference type="Pfam" id="PF01547">
    <property type="entry name" value="SBP_bac_1"/>
    <property type="match status" value="1"/>
</dbReference>
<dbReference type="AlphaFoldDB" id="A0A650EME1"/>
<sequence>MEKPVKGKQFILLLILVFCVAGLCSCNNRGGSVVSADEHTTIAVAKPKNLPGLAQIISNFEQAHPDISVKTVDVSSKSDDRHNVYVSALSGKDSAVDLYWMDDTWVEEFAKYGYLLPLDGYIALEKEKYVPQAVDKFTAQQQLYCMPVALDMSFLYYRKDLIDEIPVTWEDICRLTKEMLPGLPEIDYGVDVCDEVEDEMVFRLIEFLNAKDNSTEQAVTLYKNLIDTNYVRRESEGKFFNTFKSGGSLFMYDNNSVLDDLRDDFSNVRGKVGVTLIPGGTGKKTGALLGGYGFGINRNSKHVPQAVQFLEYLQSEEILRSLSRDYSYMPALVSLYQDEMVLDQNPHFRGLLTLFPELEERNHIPVFDGRTNEVKKVLKNLLLESITVEEAVTRLENLR</sequence>
<name>A0A650EME1_9FIRM</name>
<keyword evidence="3" id="KW-0732">Signal</keyword>
<proteinExistence type="inferred from homology"/>
<keyword evidence="2" id="KW-0813">Transport</keyword>
<dbReference type="PANTHER" id="PTHR30061:SF50">
    <property type="entry name" value="MALTOSE_MALTODEXTRIN-BINDING PERIPLASMIC PROTEIN"/>
    <property type="match status" value="1"/>
</dbReference>
<dbReference type="SUPFAM" id="SSF53850">
    <property type="entry name" value="Periplasmic binding protein-like II"/>
    <property type="match status" value="1"/>
</dbReference>
<dbReference type="GO" id="GO:1901982">
    <property type="term" value="F:maltose binding"/>
    <property type="evidence" value="ECO:0007669"/>
    <property type="project" value="TreeGrafter"/>
</dbReference>
<reference evidence="4" key="1">
    <citation type="journal article" date="2020" name="J. ISSAAS">
        <title>Lactobacilli and other gastrointestinal microbiota of Peromyscus leucopus, reservoir host for agents of Lyme disease and other zoonoses in North America.</title>
        <authorList>
            <person name="Milovic A."/>
            <person name="Bassam K."/>
            <person name="Shao H."/>
            <person name="Chatzistamou I."/>
            <person name="Tufts D.M."/>
            <person name="Diuk-Wasser M."/>
            <person name="Barbour A.G."/>
        </authorList>
    </citation>
    <scope>NUCLEOTIDE SEQUENCE</scope>
    <source>
        <strain evidence="4">LL40</strain>
    </source>
</reference>
<accession>A0A650EME1</accession>
<evidence type="ECO:0000256" key="2">
    <source>
        <dbReference type="ARBA" id="ARBA00022448"/>
    </source>
</evidence>
<dbReference type="PANTHER" id="PTHR30061">
    <property type="entry name" value="MALTOSE-BINDING PERIPLASMIC PROTEIN"/>
    <property type="match status" value="1"/>
</dbReference>
<dbReference type="Gene3D" id="3.40.190.10">
    <property type="entry name" value="Periplasmic binding protein-like II"/>
    <property type="match status" value="2"/>
</dbReference>
<dbReference type="GO" id="GO:0055052">
    <property type="term" value="C:ATP-binding cassette (ABC) transporter complex, substrate-binding subunit-containing"/>
    <property type="evidence" value="ECO:0007669"/>
    <property type="project" value="TreeGrafter"/>
</dbReference>